<comment type="caution">
    <text evidence="3">The sequence shown here is derived from an EMBL/GenBank/DDBJ whole genome shotgun (WGS) entry which is preliminary data.</text>
</comment>
<reference evidence="3" key="1">
    <citation type="submission" date="2020-08" db="EMBL/GenBank/DDBJ databases">
        <title>Genome public.</title>
        <authorList>
            <person name="Liu C."/>
            <person name="Sun Q."/>
        </authorList>
    </citation>
    <scope>NUCLEOTIDE SEQUENCE</scope>
    <source>
        <strain evidence="3">BX12</strain>
    </source>
</reference>
<feature type="signal peptide" evidence="2">
    <location>
        <begin position="1"/>
        <end position="20"/>
    </location>
</feature>
<evidence type="ECO:0000256" key="2">
    <source>
        <dbReference type="SAM" id="SignalP"/>
    </source>
</evidence>
<keyword evidence="4" id="KW-1185">Reference proteome</keyword>
<keyword evidence="2" id="KW-0732">Signal</keyword>
<evidence type="ECO:0000313" key="4">
    <source>
        <dbReference type="Proteomes" id="UP000602647"/>
    </source>
</evidence>
<accession>A0A923NLT2</accession>
<gene>
    <name evidence="3" type="ORF">H9L42_01015</name>
</gene>
<dbReference type="EMBL" id="JACRYT010000001">
    <property type="protein sequence ID" value="MBC6678413.1"/>
    <property type="molecule type" value="Genomic_DNA"/>
</dbReference>
<dbReference type="Gene3D" id="3.40.1000.10">
    <property type="entry name" value="Mog1/PsbP, alpha/beta/alpha sandwich"/>
    <property type="match status" value="1"/>
</dbReference>
<dbReference type="PROSITE" id="PS51257">
    <property type="entry name" value="PROKAR_LIPOPROTEIN"/>
    <property type="match status" value="1"/>
</dbReference>
<feature type="region of interest" description="Disordered" evidence="1">
    <location>
        <begin position="188"/>
        <end position="216"/>
    </location>
</feature>
<dbReference type="RefSeq" id="WP_187301607.1">
    <property type="nucleotide sequence ID" value="NZ_JACRYT010000001.1"/>
</dbReference>
<feature type="chain" id="PRO_5038387245" description="Lipoprotein" evidence="2">
    <location>
        <begin position="21"/>
        <end position="216"/>
    </location>
</feature>
<evidence type="ECO:0008006" key="5">
    <source>
        <dbReference type="Google" id="ProtNLM"/>
    </source>
</evidence>
<dbReference type="Proteomes" id="UP000602647">
    <property type="component" value="Unassembled WGS sequence"/>
</dbReference>
<proteinExistence type="predicted"/>
<protein>
    <recommendedName>
        <fullName evidence="5">Lipoprotein</fullName>
    </recommendedName>
</protein>
<organism evidence="3 4">
    <name type="scientific">Zhenpiania hominis</name>
    <dbReference type="NCBI Taxonomy" id="2763644"/>
    <lineage>
        <taxon>Bacteria</taxon>
        <taxon>Bacillati</taxon>
        <taxon>Bacillota</taxon>
        <taxon>Clostridia</taxon>
        <taxon>Peptostreptococcales</taxon>
        <taxon>Anaerovoracaceae</taxon>
        <taxon>Zhenpiania</taxon>
    </lineage>
</organism>
<evidence type="ECO:0000313" key="3">
    <source>
        <dbReference type="EMBL" id="MBC6678413.1"/>
    </source>
</evidence>
<name>A0A923NLT2_9FIRM</name>
<evidence type="ECO:0000256" key="1">
    <source>
        <dbReference type="SAM" id="MobiDB-lite"/>
    </source>
</evidence>
<dbReference type="AlphaFoldDB" id="A0A923NLT2"/>
<sequence length="216" mass="24536">MKRSFLYLLLAIVLSLTLTACQTSRSDKPEERSAKETTESAAQEKVFKSSDELFQLTADDTWKNASKILDIEDASIAIGKDDEAYIALISEYRYNFADELSGYHELVVKNMQDHIDKDETGETEELRLGDHDAFKTEITGKVDGEESAYVIYCVEIEDYYVQVICWSGTSDQEKFAAEFDKIARSLMSRSEAQENSEESGNTSDESSEFSWDRTEE</sequence>